<sequence>MKVPRNRASTFEPVVVPKRSSLAESIEVLVISLYDKGMSTRDMEEQLREIYQFNLSESARLLRLGTK</sequence>
<dbReference type="RefSeq" id="WP_150093584.1">
    <property type="nucleotide sequence ID" value="NZ_VWSF01000045.1"/>
</dbReference>
<dbReference type="Proteomes" id="UP000323426">
    <property type="component" value="Unassembled WGS sequence"/>
</dbReference>
<name>A0A5M6CX96_9BACT</name>
<comment type="caution">
    <text evidence="6">The sequence shown here is derived from an EMBL/GenBank/DDBJ whole genome shotgun (WGS) entry which is preliminary data.</text>
</comment>
<dbReference type="EMBL" id="VWSF01000045">
    <property type="protein sequence ID" value="KAA5538612.1"/>
    <property type="molecule type" value="Genomic_DNA"/>
</dbReference>
<dbReference type="GO" id="GO:0003677">
    <property type="term" value="F:DNA binding"/>
    <property type="evidence" value="ECO:0007669"/>
    <property type="project" value="UniProtKB-KW"/>
</dbReference>
<comment type="function">
    <text evidence="1">Required for the transposition of the insertion element.</text>
</comment>
<keyword evidence="7" id="KW-1185">Reference proteome</keyword>
<evidence type="ECO:0008006" key="8">
    <source>
        <dbReference type="Google" id="ProtNLM"/>
    </source>
</evidence>
<dbReference type="Pfam" id="PF00872">
    <property type="entry name" value="Transposase_mut"/>
    <property type="match status" value="1"/>
</dbReference>
<dbReference type="GO" id="GO:0006313">
    <property type="term" value="P:DNA transposition"/>
    <property type="evidence" value="ECO:0007669"/>
    <property type="project" value="InterPro"/>
</dbReference>
<keyword evidence="3" id="KW-0815">Transposition</keyword>
<evidence type="ECO:0000313" key="6">
    <source>
        <dbReference type="EMBL" id="KAA5538612.1"/>
    </source>
</evidence>
<gene>
    <name evidence="6" type="ORF">F0145_25880</name>
</gene>
<accession>A0A5M6CX96</accession>
<dbReference type="InterPro" id="IPR001207">
    <property type="entry name" value="Transposase_mutator"/>
</dbReference>
<keyword evidence="4" id="KW-0238">DNA-binding</keyword>
<protein>
    <recommendedName>
        <fullName evidence="8">Mutator family transposase</fullName>
    </recommendedName>
</protein>
<dbReference type="GO" id="GO:0004803">
    <property type="term" value="F:transposase activity"/>
    <property type="evidence" value="ECO:0007669"/>
    <property type="project" value="InterPro"/>
</dbReference>
<keyword evidence="5" id="KW-0233">DNA recombination</keyword>
<comment type="similarity">
    <text evidence="2">Belongs to the transposase mutator family.</text>
</comment>
<evidence type="ECO:0000256" key="2">
    <source>
        <dbReference type="ARBA" id="ARBA00010961"/>
    </source>
</evidence>
<evidence type="ECO:0000256" key="1">
    <source>
        <dbReference type="ARBA" id="ARBA00002190"/>
    </source>
</evidence>
<reference evidence="6 7" key="1">
    <citation type="submission" date="2019-09" db="EMBL/GenBank/DDBJ databases">
        <title>Genome sequence and assembly of Adhaeribacter sp.</title>
        <authorList>
            <person name="Chhetri G."/>
        </authorList>
    </citation>
    <scope>NUCLEOTIDE SEQUENCE [LARGE SCALE GENOMIC DNA]</scope>
    <source>
        <strain evidence="6 7">DK36</strain>
    </source>
</reference>
<evidence type="ECO:0000256" key="5">
    <source>
        <dbReference type="ARBA" id="ARBA00023172"/>
    </source>
</evidence>
<dbReference type="AlphaFoldDB" id="A0A5M6CX96"/>
<organism evidence="6 7">
    <name type="scientific">Adhaeribacter rhizoryzae</name>
    <dbReference type="NCBI Taxonomy" id="2607907"/>
    <lineage>
        <taxon>Bacteria</taxon>
        <taxon>Pseudomonadati</taxon>
        <taxon>Bacteroidota</taxon>
        <taxon>Cytophagia</taxon>
        <taxon>Cytophagales</taxon>
        <taxon>Hymenobacteraceae</taxon>
        <taxon>Adhaeribacter</taxon>
    </lineage>
</organism>
<evidence type="ECO:0000256" key="3">
    <source>
        <dbReference type="ARBA" id="ARBA00022578"/>
    </source>
</evidence>
<evidence type="ECO:0000256" key="4">
    <source>
        <dbReference type="ARBA" id="ARBA00023125"/>
    </source>
</evidence>
<evidence type="ECO:0000313" key="7">
    <source>
        <dbReference type="Proteomes" id="UP000323426"/>
    </source>
</evidence>
<proteinExistence type="inferred from homology"/>